<reference evidence="2" key="1">
    <citation type="submission" date="2023-06" db="EMBL/GenBank/DDBJ databases">
        <title>Survivors Of The Sea: Transcriptome response of Skeletonema marinoi to long-term dormancy.</title>
        <authorList>
            <person name="Pinder M.I.M."/>
            <person name="Kourtchenko O."/>
            <person name="Robertson E.K."/>
            <person name="Larsson T."/>
            <person name="Maumus F."/>
            <person name="Osuna-Cruz C.M."/>
            <person name="Vancaester E."/>
            <person name="Stenow R."/>
            <person name="Vandepoele K."/>
            <person name="Ploug H."/>
            <person name="Bruchert V."/>
            <person name="Godhe A."/>
            <person name="Topel M."/>
        </authorList>
    </citation>
    <scope>NUCLEOTIDE SEQUENCE</scope>
    <source>
        <strain evidence="2">R05AC</strain>
    </source>
</reference>
<dbReference type="Gene3D" id="1.10.8.10">
    <property type="entry name" value="DNA helicase RuvA subunit, C-terminal domain"/>
    <property type="match status" value="1"/>
</dbReference>
<dbReference type="EMBL" id="JATAAI010000010">
    <property type="protein sequence ID" value="KAK1742835.1"/>
    <property type="molecule type" value="Genomic_DNA"/>
</dbReference>
<dbReference type="AlphaFoldDB" id="A0AAD8YD38"/>
<dbReference type="Pfam" id="PF19026">
    <property type="entry name" value="UBA_HYPK"/>
    <property type="match status" value="1"/>
</dbReference>
<feature type="domain" description="Nascent polypeptide-associated complex subunit alpha-like UBA" evidence="1">
    <location>
        <begin position="1"/>
        <end position="32"/>
    </location>
</feature>
<name>A0AAD8YD38_9STRA</name>
<comment type="caution">
    <text evidence="2">The sequence shown here is derived from an EMBL/GenBank/DDBJ whole genome shotgun (WGS) entry which is preliminary data.</text>
</comment>
<keyword evidence="3" id="KW-1185">Reference proteome</keyword>
<accession>A0AAD8YD38</accession>
<gene>
    <name evidence="2" type="ORF">QTG54_006432</name>
</gene>
<protein>
    <recommendedName>
        <fullName evidence="1">Nascent polypeptide-associated complex subunit alpha-like UBA domain-containing protein</fullName>
    </recommendedName>
</protein>
<dbReference type="InterPro" id="IPR044034">
    <property type="entry name" value="NAC-like_UBA"/>
</dbReference>
<dbReference type="Proteomes" id="UP001224775">
    <property type="component" value="Unassembled WGS sequence"/>
</dbReference>
<evidence type="ECO:0000313" key="2">
    <source>
        <dbReference type="EMBL" id="KAK1742835.1"/>
    </source>
</evidence>
<evidence type="ECO:0000313" key="3">
    <source>
        <dbReference type="Proteomes" id="UP001224775"/>
    </source>
</evidence>
<proteinExistence type="predicted"/>
<sequence>MVMSQAGCNRKRAVKALKDHDSDLIEAIMSLV</sequence>
<organism evidence="2 3">
    <name type="scientific">Skeletonema marinoi</name>
    <dbReference type="NCBI Taxonomy" id="267567"/>
    <lineage>
        <taxon>Eukaryota</taxon>
        <taxon>Sar</taxon>
        <taxon>Stramenopiles</taxon>
        <taxon>Ochrophyta</taxon>
        <taxon>Bacillariophyta</taxon>
        <taxon>Coscinodiscophyceae</taxon>
        <taxon>Thalassiosirophycidae</taxon>
        <taxon>Thalassiosirales</taxon>
        <taxon>Skeletonemataceae</taxon>
        <taxon>Skeletonema</taxon>
        <taxon>Skeletonema marinoi-dohrnii complex</taxon>
    </lineage>
</organism>
<evidence type="ECO:0000259" key="1">
    <source>
        <dbReference type="Pfam" id="PF19026"/>
    </source>
</evidence>